<dbReference type="AlphaFoldDB" id="A0A2S5KS54"/>
<evidence type="ECO:0000313" key="3">
    <source>
        <dbReference type="Proteomes" id="UP000238196"/>
    </source>
</evidence>
<sequence length="87" mass="10229">MHHAHKRTDPIEQDYQSLPWYRKRVGLVFFMLFFCPAIWVLAMSGDCYTQQDGQAYKYTDKTLTVVVSLLPLLLGVLMQLASLHRYY</sequence>
<proteinExistence type="predicted"/>
<keyword evidence="1" id="KW-1133">Transmembrane helix</keyword>
<gene>
    <name evidence="2" type="ORF">C4K68_08895</name>
</gene>
<feature type="transmembrane region" description="Helical" evidence="1">
    <location>
        <begin position="62"/>
        <end position="83"/>
    </location>
</feature>
<accession>A0A2S5KS54</accession>
<protein>
    <submittedName>
        <fullName evidence="2">Uncharacterized protein</fullName>
    </submittedName>
</protein>
<dbReference type="Proteomes" id="UP000238196">
    <property type="component" value="Unassembled WGS sequence"/>
</dbReference>
<reference evidence="2 3" key="1">
    <citation type="submission" date="2018-02" db="EMBL/GenBank/DDBJ databases">
        <title>novel marine gammaproteobacteria from coastal saline agro ecosystem.</title>
        <authorList>
            <person name="Krishnan R."/>
            <person name="Ramesh Kumar N."/>
        </authorList>
    </citation>
    <scope>NUCLEOTIDE SEQUENCE [LARGE SCALE GENOMIC DNA]</scope>
    <source>
        <strain evidence="2 3">228</strain>
    </source>
</reference>
<evidence type="ECO:0000256" key="1">
    <source>
        <dbReference type="SAM" id="Phobius"/>
    </source>
</evidence>
<evidence type="ECO:0000313" key="2">
    <source>
        <dbReference type="EMBL" id="PPC77687.1"/>
    </source>
</evidence>
<organism evidence="2 3">
    <name type="scientific">Proteobacteria bacterium 228</name>
    <dbReference type="NCBI Taxonomy" id="2083153"/>
    <lineage>
        <taxon>Bacteria</taxon>
        <taxon>Pseudomonadati</taxon>
        <taxon>Pseudomonadota</taxon>
    </lineage>
</organism>
<feature type="transmembrane region" description="Helical" evidence="1">
    <location>
        <begin position="25"/>
        <end position="42"/>
    </location>
</feature>
<keyword evidence="1" id="KW-0812">Transmembrane</keyword>
<name>A0A2S5KS54_9PROT</name>
<comment type="caution">
    <text evidence="2">The sequence shown here is derived from an EMBL/GenBank/DDBJ whole genome shotgun (WGS) entry which is preliminary data.</text>
</comment>
<dbReference type="EMBL" id="PRLP01000027">
    <property type="protein sequence ID" value="PPC77687.1"/>
    <property type="molecule type" value="Genomic_DNA"/>
</dbReference>
<keyword evidence="1" id="KW-0472">Membrane</keyword>